<name>A0A3B0ZCK0_9ZZZZ</name>
<accession>A0A3B0ZCK0</accession>
<sequence>MVVKEVVALLLSALFVVNSVLAENSISFLINPQYNNYSSDTLFDLPDQVIKKPQATSQQIIELTGSYPNQLIDLTYLFSLHNQLSSNQSSETSFNTNELYLTKSWDDWEVTLGRRISSWGIGYGFRPLDVVQQYDQQTLARQSTIGKNMLALERFSGMSSWSLLWVNPNRSDESENREIESIVSKYSTSQDDYDLHAVFRYNELNRFQLGLGGITILSDQVAIHGSLLLSQRYQKQLHQLAGQSTVLLAERFPYETVDYRRGTQALIGINWSSLSKHNLIAEYWYDQQAYSRQQWRELFELAKNQQKLLNQTATPPALIQGNIAWSATATRAQALTQHNLMLRWSYDADHWKPSANILISAADKSSMVTLSTTRSTHLFKFEAGIRLFNGTNDSVYGGLLVSNILFMTLSGEY</sequence>
<dbReference type="AlphaFoldDB" id="A0A3B0ZCK0"/>
<proteinExistence type="predicted"/>
<gene>
    <name evidence="1" type="ORF">MNBD_GAMMA18-2427</name>
</gene>
<reference evidence="1" key="1">
    <citation type="submission" date="2018-06" db="EMBL/GenBank/DDBJ databases">
        <authorList>
            <person name="Zhirakovskaya E."/>
        </authorList>
    </citation>
    <scope>NUCLEOTIDE SEQUENCE</scope>
</reference>
<dbReference type="EMBL" id="UOFP01000019">
    <property type="protein sequence ID" value="VAW83979.1"/>
    <property type="molecule type" value="Genomic_DNA"/>
</dbReference>
<organism evidence="1">
    <name type="scientific">hydrothermal vent metagenome</name>
    <dbReference type="NCBI Taxonomy" id="652676"/>
    <lineage>
        <taxon>unclassified sequences</taxon>
        <taxon>metagenomes</taxon>
        <taxon>ecological metagenomes</taxon>
    </lineage>
</organism>
<evidence type="ECO:0000313" key="1">
    <source>
        <dbReference type="EMBL" id="VAW83979.1"/>
    </source>
</evidence>
<protein>
    <submittedName>
        <fullName evidence="1">Uncharacterized protein</fullName>
    </submittedName>
</protein>